<reference evidence="3 4" key="1">
    <citation type="submission" date="2018-07" db="EMBL/GenBank/DDBJ databases">
        <title>Genomic Encyclopedia of Type Strains, Phase IV (KMG-IV): sequencing the most valuable type-strain genomes for metagenomic binning, comparative biology and taxonomic classification.</title>
        <authorList>
            <person name="Goeker M."/>
        </authorList>
    </citation>
    <scope>NUCLEOTIDE SEQUENCE [LARGE SCALE GENOMIC DNA]</scope>
    <source>
        <strain evidence="3 4">DSM 21634</strain>
    </source>
</reference>
<dbReference type="GO" id="GO:0003677">
    <property type="term" value="F:DNA binding"/>
    <property type="evidence" value="ECO:0007669"/>
    <property type="project" value="InterPro"/>
</dbReference>
<dbReference type="RefSeq" id="WP_211333071.1">
    <property type="nucleotide sequence ID" value="NZ_QPJK01000007.1"/>
</dbReference>
<dbReference type="SMART" id="SM00530">
    <property type="entry name" value="HTH_XRE"/>
    <property type="match status" value="1"/>
</dbReference>
<dbReference type="Gene3D" id="1.10.260.40">
    <property type="entry name" value="lambda repressor-like DNA-binding domains"/>
    <property type="match status" value="1"/>
</dbReference>
<dbReference type="Proteomes" id="UP000252884">
    <property type="component" value="Unassembled WGS sequence"/>
</dbReference>
<sequence length="105" mass="10971">MSIVAQLTDARKRMGMTQAALAEAAGLSRMTVQRIESGDIDPRLSSLLEMGRVLGLEALAVPSVLRPELEAFVRAGGRLLAQPAGAGAPPSVVDAIGRQHDGTPR</sequence>
<name>A0A368XLN7_9BURK</name>
<dbReference type="InterPro" id="IPR010982">
    <property type="entry name" value="Lambda_DNA-bd_dom_sf"/>
</dbReference>
<dbReference type="CDD" id="cd00093">
    <property type="entry name" value="HTH_XRE"/>
    <property type="match status" value="1"/>
</dbReference>
<proteinExistence type="predicted"/>
<feature type="domain" description="HTH cro/C1-type" evidence="2">
    <location>
        <begin position="7"/>
        <end position="61"/>
    </location>
</feature>
<dbReference type="InterPro" id="IPR001387">
    <property type="entry name" value="Cro/C1-type_HTH"/>
</dbReference>
<keyword evidence="4" id="KW-1185">Reference proteome</keyword>
<dbReference type="Pfam" id="PF01381">
    <property type="entry name" value="HTH_3"/>
    <property type="match status" value="1"/>
</dbReference>
<accession>A0A368XLN7</accession>
<organism evidence="3 4">
    <name type="scientific">Pseudorhodoferax soli</name>
    <dbReference type="NCBI Taxonomy" id="545864"/>
    <lineage>
        <taxon>Bacteria</taxon>
        <taxon>Pseudomonadati</taxon>
        <taxon>Pseudomonadota</taxon>
        <taxon>Betaproteobacteria</taxon>
        <taxon>Burkholderiales</taxon>
        <taxon>Comamonadaceae</taxon>
    </lineage>
</organism>
<gene>
    <name evidence="3" type="ORF">DES41_107408</name>
</gene>
<protein>
    <submittedName>
        <fullName evidence="3">Helix-turn-helix protein</fullName>
    </submittedName>
</protein>
<dbReference type="PROSITE" id="PS50943">
    <property type="entry name" value="HTH_CROC1"/>
    <property type="match status" value="1"/>
</dbReference>
<dbReference type="SUPFAM" id="SSF47413">
    <property type="entry name" value="lambda repressor-like DNA-binding domains"/>
    <property type="match status" value="1"/>
</dbReference>
<feature type="region of interest" description="Disordered" evidence="1">
    <location>
        <begin position="83"/>
        <end position="105"/>
    </location>
</feature>
<dbReference type="AlphaFoldDB" id="A0A368XLN7"/>
<dbReference type="EMBL" id="QPJK01000007">
    <property type="protein sequence ID" value="RCW68883.1"/>
    <property type="molecule type" value="Genomic_DNA"/>
</dbReference>
<evidence type="ECO:0000313" key="3">
    <source>
        <dbReference type="EMBL" id="RCW68883.1"/>
    </source>
</evidence>
<evidence type="ECO:0000259" key="2">
    <source>
        <dbReference type="PROSITE" id="PS50943"/>
    </source>
</evidence>
<evidence type="ECO:0000313" key="4">
    <source>
        <dbReference type="Proteomes" id="UP000252884"/>
    </source>
</evidence>
<comment type="caution">
    <text evidence="3">The sequence shown here is derived from an EMBL/GenBank/DDBJ whole genome shotgun (WGS) entry which is preliminary data.</text>
</comment>
<evidence type="ECO:0000256" key="1">
    <source>
        <dbReference type="SAM" id="MobiDB-lite"/>
    </source>
</evidence>